<evidence type="ECO:0000313" key="2">
    <source>
        <dbReference type="EMBL" id="DAE07788.1"/>
    </source>
</evidence>
<reference evidence="2" key="1">
    <citation type="journal article" date="2021" name="Proc. Natl. Acad. Sci. U.S.A.">
        <title>A Catalog of Tens of Thousands of Viruses from Human Metagenomes Reveals Hidden Associations with Chronic Diseases.</title>
        <authorList>
            <person name="Tisza M.J."/>
            <person name="Buck C.B."/>
        </authorList>
    </citation>
    <scope>NUCLEOTIDE SEQUENCE</scope>
    <source>
        <strain evidence="2">CtjBn3</strain>
    </source>
</reference>
<name>A0A8S5PNJ6_9CAUD</name>
<keyword evidence="2" id="KW-0238">DNA-binding</keyword>
<evidence type="ECO:0000256" key="1">
    <source>
        <dbReference type="SAM" id="MobiDB-lite"/>
    </source>
</evidence>
<protein>
    <submittedName>
        <fullName evidence="2">DNA-binding protein</fullName>
    </submittedName>
</protein>
<dbReference type="EMBL" id="BK015456">
    <property type="protein sequence ID" value="DAE07788.1"/>
    <property type="molecule type" value="Genomic_DNA"/>
</dbReference>
<sequence length="93" mass="10603">MQTETNVSEHLEPSPNNKRQRERRIFIMRLDRVKVIARMAQLDLRIADVCERGTISRSIVNKARSGGSMNPLNAKRLAMALNMPLEELVESEA</sequence>
<dbReference type="GO" id="GO:0003677">
    <property type="term" value="F:DNA binding"/>
    <property type="evidence" value="ECO:0007669"/>
    <property type="project" value="UniProtKB-KW"/>
</dbReference>
<accession>A0A8S5PNJ6</accession>
<feature type="region of interest" description="Disordered" evidence="1">
    <location>
        <begin position="1"/>
        <end position="23"/>
    </location>
</feature>
<proteinExistence type="predicted"/>
<organism evidence="2">
    <name type="scientific">Siphoviridae sp. ctjBn3</name>
    <dbReference type="NCBI Taxonomy" id="2825630"/>
    <lineage>
        <taxon>Viruses</taxon>
        <taxon>Duplodnaviria</taxon>
        <taxon>Heunggongvirae</taxon>
        <taxon>Uroviricota</taxon>
        <taxon>Caudoviricetes</taxon>
    </lineage>
</organism>